<evidence type="ECO:0000313" key="2">
    <source>
        <dbReference type="EMBL" id="KAI8043495.1"/>
    </source>
</evidence>
<keyword evidence="1" id="KW-0472">Membrane</keyword>
<keyword evidence="1" id="KW-0812">Transmembrane</keyword>
<sequence>EQRPRPAGHRSWNGKEKRCVAKENCLLRLTKWLNGSCPRQSGIWKRPLKIEAAGGIQVEVAPGEVCGIHRIMCIVTVAGIFRAYIIVLLHICLKIFNIYF</sequence>
<keyword evidence="1" id="KW-1133">Transmembrane helix</keyword>
<evidence type="ECO:0000256" key="1">
    <source>
        <dbReference type="SAM" id="Phobius"/>
    </source>
</evidence>
<feature type="transmembrane region" description="Helical" evidence="1">
    <location>
        <begin position="79"/>
        <end position="99"/>
    </location>
</feature>
<gene>
    <name evidence="2" type="ORF">M5D96_004827</name>
</gene>
<organism evidence="2 3">
    <name type="scientific">Drosophila gunungcola</name>
    <name type="common">fruit fly</name>
    <dbReference type="NCBI Taxonomy" id="103775"/>
    <lineage>
        <taxon>Eukaryota</taxon>
        <taxon>Metazoa</taxon>
        <taxon>Ecdysozoa</taxon>
        <taxon>Arthropoda</taxon>
        <taxon>Hexapoda</taxon>
        <taxon>Insecta</taxon>
        <taxon>Pterygota</taxon>
        <taxon>Neoptera</taxon>
        <taxon>Endopterygota</taxon>
        <taxon>Diptera</taxon>
        <taxon>Brachycera</taxon>
        <taxon>Muscomorpha</taxon>
        <taxon>Ephydroidea</taxon>
        <taxon>Drosophilidae</taxon>
        <taxon>Drosophila</taxon>
        <taxon>Sophophora</taxon>
    </lineage>
</organism>
<feature type="non-terminal residue" evidence="2">
    <location>
        <position position="100"/>
    </location>
</feature>
<accession>A0A9P9YUQ3</accession>
<evidence type="ECO:0000313" key="3">
    <source>
        <dbReference type="Proteomes" id="UP001059596"/>
    </source>
</evidence>
<comment type="caution">
    <text evidence="2">The sequence shown here is derived from an EMBL/GenBank/DDBJ whole genome shotgun (WGS) entry which is preliminary data.</text>
</comment>
<reference evidence="2" key="1">
    <citation type="journal article" date="2023" name="Genome Biol. Evol.">
        <title>Long-read-based Genome Assembly of Drosophila gunungcola Reveals Fewer Chemosensory Genes in Flower-breeding Species.</title>
        <authorList>
            <person name="Negi A."/>
            <person name="Liao B.Y."/>
            <person name="Yeh S.D."/>
        </authorList>
    </citation>
    <scope>NUCLEOTIDE SEQUENCE</scope>
    <source>
        <strain evidence="2">Sukarami</strain>
    </source>
</reference>
<dbReference type="AlphaFoldDB" id="A0A9P9YUQ3"/>
<keyword evidence="3" id="KW-1185">Reference proteome</keyword>
<protein>
    <submittedName>
        <fullName evidence="2">Uncharacterized protein</fullName>
    </submittedName>
</protein>
<dbReference type="Proteomes" id="UP001059596">
    <property type="component" value="Unassembled WGS sequence"/>
</dbReference>
<proteinExistence type="predicted"/>
<name>A0A9P9YUQ3_9MUSC</name>
<dbReference type="EMBL" id="JAMKOV010000002">
    <property type="protein sequence ID" value="KAI8043495.1"/>
    <property type="molecule type" value="Genomic_DNA"/>
</dbReference>